<evidence type="ECO:0000313" key="6">
    <source>
        <dbReference type="EMBL" id="MBA8816708.1"/>
    </source>
</evidence>
<dbReference type="GO" id="GO:0006355">
    <property type="term" value="P:regulation of DNA-templated transcription"/>
    <property type="evidence" value="ECO:0007669"/>
    <property type="project" value="InterPro"/>
</dbReference>
<dbReference type="SUPFAM" id="SSF46894">
    <property type="entry name" value="C-terminal effector domain of the bipartite response regulators"/>
    <property type="match status" value="1"/>
</dbReference>
<evidence type="ECO:0000256" key="3">
    <source>
        <dbReference type="PROSITE-ProRule" id="PRU00169"/>
    </source>
</evidence>
<dbReference type="SMART" id="SM00448">
    <property type="entry name" value="REC"/>
    <property type="match status" value="1"/>
</dbReference>
<organism evidence="6 7">
    <name type="scientific">Microbacterium halimionae</name>
    <dbReference type="NCBI Taxonomy" id="1526413"/>
    <lineage>
        <taxon>Bacteria</taxon>
        <taxon>Bacillati</taxon>
        <taxon>Actinomycetota</taxon>
        <taxon>Actinomycetes</taxon>
        <taxon>Micrococcales</taxon>
        <taxon>Microbacteriaceae</taxon>
        <taxon>Microbacterium</taxon>
    </lineage>
</organism>
<evidence type="ECO:0000256" key="2">
    <source>
        <dbReference type="ARBA" id="ARBA00023125"/>
    </source>
</evidence>
<dbReference type="Gene3D" id="3.40.50.2300">
    <property type="match status" value="1"/>
</dbReference>
<feature type="domain" description="Response regulatory" evidence="5">
    <location>
        <begin position="5"/>
        <end position="127"/>
    </location>
</feature>
<dbReference type="EMBL" id="JACGWY010000003">
    <property type="protein sequence ID" value="MBA8816708.1"/>
    <property type="molecule type" value="Genomic_DNA"/>
</dbReference>
<dbReference type="PANTHER" id="PTHR43214">
    <property type="entry name" value="TWO-COMPONENT RESPONSE REGULATOR"/>
    <property type="match status" value="1"/>
</dbReference>
<dbReference type="InterPro" id="IPR016032">
    <property type="entry name" value="Sig_transdc_resp-reg_C-effctor"/>
</dbReference>
<dbReference type="GO" id="GO:0000160">
    <property type="term" value="P:phosphorelay signal transduction system"/>
    <property type="evidence" value="ECO:0007669"/>
    <property type="project" value="InterPro"/>
</dbReference>
<keyword evidence="1 3" id="KW-0597">Phosphoprotein</keyword>
<dbReference type="PROSITE" id="PS50110">
    <property type="entry name" value="RESPONSE_REGULATORY"/>
    <property type="match status" value="1"/>
</dbReference>
<dbReference type="InterPro" id="IPR039420">
    <property type="entry name" value="WalR-like"/>
</dbReference>
<feature type="modified residue" description="4-aspartylphosphate" evidence="3">
    <location>
        <position position="54"/>
    </location>
</feature>
<dbReference type="SMART" id="SM00421">
    <property type="entry name" value="HTH_LUXR"/>
    <property type="match status" value="1"/>
</dbReference>
<dbReference type="CDD" id="cd06170">
    <property type="entry name" value="LuxR_C_like"/>
    <property type="match status" value="1"/>
</dbReference>
<sequence length="222" mass="23231">MSGIRVVIVDDHSIFRSGLRADLDAKVDVVGDAADVASAIAVIVETQPDVVLLDVHLPGSAGAETVATGGEAVLRAALPQAPNTRFLALSVSDAAEDVVRVIRAGARGYITKGSSGIEVSQAALAVAGGDAVFSPRLAGFVLDAFGAVGGETATASDELDRLSAREQEVMRLIARGYAYKEVATELFISAKTVETHVSAVLRKLQLSSRYELTAWATERRLL</sequence>
<evidence type="ECO:0000259" key="4">
    <source>
        <dbReference type="PROSITE" id="PS50043"/>
    </source>
</evidence>
<proteinExistence type="predicted"/>
<dbReference type="AlphaFoldDB" id="A0A7W3JPW2"/>
<name>A0A7W3JPW2_9MICO</name>
<comment type="caution">
    <text evidence="6">The sequence shown here is derived from an EMBL/GenBank/DDBJ whole genome shotgun (WGS) entry which is preliminary data.</text>
</comment>
<protein>
    <submittedName>
        <fullName evidence="6">DNA-binding NarL/FixJ family response regulator</fullName>
    </submittedName>
</protein>
<keyword evidence="7" id="KW-1185">Reference proteome</keyword>
<dbReference type="InterPro" id="IPR011006">
    <property type="entry name" value="CheY-like_superfamily"/>
</dbReference>
<evidence type="ECO:0000313" key="7">
    <source>
        <dbReference type="Proteomes" id="UP000526083"/>
    </source>
</evidence>
<dbReference type="Pfam" id="PF00072">
    <property type="entry name" value="Response_reg"/>
    <property type="match status" value="1"/>
</dbReference>
<keyword evidence="2 6" id="KW-0238">DNA-binding</keyword>
<dbReference type="PROSITE" id="PS50043">
    <property type="entry name" value="HTH_LUXR_2"/>
    <property type="match status" value="1"/>
</dbReference>
<dbReference type="InterPro" id="IPR001789">
    <property type="entry name" value="Sig_transdc_resp-reg_receiver"/>
</dbReference>
<dbReference type="PROSITE" id="PS00622">
    <property type="entry name" value="HTH_LUXR_1"/>
    <property type="match status" value="1"/>
</dbReference>
<dbReference type="Pfam" id="PF00196">
    <property type="entry name" value="GerE"/>
    <property type="match status" value="1"/>
</dbReference>
<accession>A0A7W3JPW2</accession>
<dbReference type="PANTHER" id="PTHR43214:SF43">
    <property type="entry name" value="TWO-COMPONENT RESPONSE REGULATOR"/>
    <property type="match status" value="1"/>
</dbReference>
<evidence type="ECO:0000259" key="5">
    <source>
        <dbReference type="PROSITE" id="PS50110"/>
    </source>
</evidence>
<reference evidence="6 7" key="1">
    <citation type="submission" date="2020-07" db="EMBL/GenBank/DDBJ databases">
        <title>Sequencing the genomes of 1000 actinobacteria strains.</title>
        <authorList>
            <person name="Klenk H.-P."/>
        </authorList>
    </citation>
    <scope>NUCLEOTIDE SEQUENCE [LARGE SCALE GENOMIC DNA]</scope>
    <source>
        <strain evidence="6 7">DSM 27576</strain>
    </source>
</reference>
<dbReference type="InterPro" id="IPR000792">
    <property type="entry name" value="Tscrpt_reg_LuxR_C"/>
</dbReference>
<dbReference type="SUPFAM" id="SSF52172">
    <property type="entry name" value="CheY-like"/>
    <property type="match status" value="1"/>
</dbReference>
<feature type="domain" description="HTH luxR-type" evidence="4">
    <location>
        <begin position="155"/>
        <end position="220"/>
    </location>
</feature>
<dbReference type="GO" id="GO:0003677">
    <property type="term" value="F:DNA binding"/>
    <property type="evidence" value="ECO:0007669"/>
    <property type="project" value="UniProtKB-KW"/>
</dbReference>
<dbReference type="CDD" id="cd17535">
    <property type="entry name" value="REC_NarL-like"/>
    <property type="match status" value="1"/>
</dbReference>
<evidence type="ECO:0000256" key="1">
    <source>
        <dbReference type="ARBA" id="ARBA00022553"/>
    </source>
</evidence>
<dbReference type="InterPro" id="IPR058245">
    <property type="entry name" value="NreC/VraR/RcsB-like_REC"/>
</dbReference>
<gene>
    <name evidence="6" type="ORF">FHX48_001801</name>
</gene>
<dbReference type="PRINTS" id="PR00038">
    <property type="entry name" value="HTHLUXR"/>
</dbReference>
<dbReference type="RefSeq" id="WP_167046582.1">
    <property type="nucleotide sequence ID" value="NZ_JAAOZB010000001.1"/>
</dbReference>
<dbReference type="Proteomes" id="UP000526083">
    <property type="component" value="Unassembled WGS sequence"/>
</dbReference>